<comment type="caution">
    <text evidence="2">The sequence shown here is derived from an EMBL/GenBank/DDBJ whole genome shotgun (WGS) entry which is preliminary data.</text>
</comment>
<dbReference type="SUPFAM" id="SSF88723">
    <property type="entry name" value="PIN domain-like"/>
    <property type="match status" value="1"/>
</dbReference>
<accession>A0ABW0F7E3</accession>
<dbReference type="InterPro" id="IPR041705">
    <property type="entry name" value="PIN_Sll0205"/>
</dbReference>
<keyword evidence="3" id="KW-1185">Reference proteome</keyword>
<evidence type="ECO:0000313" key="3">
    <source>
        <dbReference type="Proteomes" id="UP001595976"/>
    </source>
</evidence>
<feature type="domain" description="PIN" evidence="1">
    <location>
        <begin position="4"/>
        <end position="121"/>
    </location>
</feature>
<dbReference type="InterPro" id="IPR052919">
    <property type="entry name" value="TA_system_RNase"/>
</dbReference>
<dbReference type="PANTHER" id="PTHR36173:SF2">
    <property type="entry name" value="RIBONUCLEASE VAPC16"/>
    <property type="match status" value="1"/>
</dbReference>
<dbReference type="Gene3D" id="3.40.50.1010">
    <property type="entry name" value="5'-nuclease"/>
    <property type="match status" value="1"/>
</dbReference>
<proteinExistence type="predicted"/>
<dbReference type="Proteomes" id="UP001595976">
    <property type="component" value="Unassembled WGS sequence"/>
</dbReference>
<organism evidence="2 3">
    <name type="scientific">Bosea minatitlanensis</name>
    <dbReference type="NCBI Taxonomy" id="128782"/>
    <lineage>
        <taxon>Bacteria</taxon>
        <taxon>Pseudomonadati</taxon>
        <taxon>Pseudomonadota</taxon>
        <taxon>Alphaproteobacteria</taxon>
        <taxon>Hyphomicrobiales</taxon>
        <taxon>Boseaceae</taxon>
        <taxon>Bosea</taxon>
    </lineage>
</organism>
<dbReference type="RefSeq" id="WP_158443611.1">
    <property type="nucleotide sequence ID" value="NZ_JAOAOS010000003.1"/>
</dbReference>
<dbReference type="CDD" id="cd09872">
    <property type="entry name" value="PIN_Sll0205-like"/>
    <property type="match status" value="1"/>
</dbReference>
<dbReference type="EMBL" id="JBHSLI010000007">
    <property type="protein sequence ID" value="MFC5294909.1"/>
    <property type="molecule type" value="Genomic_DNA"/>
</dbReference>
<protein>
    <submittedName>
        <fullName evidence="2">Type II toxin-antitoxin system VapC family toxin</fullName>
    </submittedName>
</protein>
<dbReference type="InterPro" id="IPR029060">
    <property type="entry name" value="PIN-like_dom_sf"/>
</dbReference>
<name>A0ABW0F7E3_9HYPH</name>
<dbReference type="InterPro" id="IPR002716">
    <property type="entry name" value="PIN_dom"/>
</dbReference>
<gene>
    <name evidence="2" type="ORF">ACFPK2_18110</name>
</gene>
<evidence type="ECO:0000313" key="2">
    <source>
        <dbReference type="EMBL" id="MFC5294909.1"/>
    </source>
</evidence>
<evidence type="ECO:0000259" key="1">
    <source>
        <dbReference type="Pfam" id="PF01850"/>
    </source>
</evidence>
<sequence length="127" mass="13780">MGLLLDSATLIWWVLDSGRLSVAAKHAIRSAPRILVSSVTAMELATKLRIGKLPQVKPLVEAFAAQCSAEGFELLALRHEHALVGGTIPGEHRDPFDRMLAGQAIVEDLTIMSPDLAFDALGARRLW</sequence>
<dbReference type="Pfam" id="PF01850">
    <property type="entry name" value="PIN"/>
    <property type="match status" value="1"/>
</dbReference>
<reference evidence="3" key="1">
    <citation type="journal article" date="2019" name="Int. J. Syst. Evol. Microbiol.">
        <title>The Global Catalogue of Microorganisms (GCM) 10K type strain sequencing project: providing services to taxonomists for standard genome sequencing and annotation.</title>
        <authorList>
            <consortium name="The Broad Institute Genomics Platform"/>
            <consortium name="The Broad Institute Genome Sequencing Center for Infectious Disease"/>
            <person name="Wu L."/>
            <person name="Ma J."/>
        </authorList>
    </citation>
    <scope>NUCLEOTIDE SEQUENCE [LARGE SCALE GENOMIC DNA]</scope>
    <source>
        <strain evidence="3">CGMCC 1.15643</strain>
    </source>
</reference>
<dbReference type="PANTHER" id="PTHR36173">
    <property type="entry name" value="RIBONUCLEASE VAPC16-RELATED"/>
    <property type="match status" value="1"/>
</dbReference>